<dbReference type="InterPro" id="IPR038289">
    <property type="entry name" value="DVA-1_sf"/>
</dbReference>
<accession>A0A1A9QEW9</accession>
<comment type="caution">
    <text evidence="1">The sequence shown here is derived from an EMBL/GenBank/DDBJ whole genome shotgun (WGS) entry which is preliminary data.</text>
</comment>
<protein>
    <submittedName>
        <fullName evidence="1">Uncharacterized protein</fullName>
    </submittedName>
</protein>
<organism evidence="1 2">
    <name type="scientific">Candidatus Mycoplasma haematobovis</name>
    <dbReference type="NCBI Taxonomy" id="432608"/>
    <lineage>
        <taxon>Bacteria</taxon>
        <taxon>Bacillati</taxon>
        <taxon>Mycoplasmatota</taxon>
        <taxon>Mollicutes</taxon>
        <taxon>Mycoplasmataceae</taxon>
        <taxon>Mycoplasma</taxon>
    </lineage>
</organism>
<dbReference type="AlphaFoldDB" id="A0A1A9QEW9"/>
<dbReference type="RefSeq" id="WP_187149656.1">
    <property type="nucleotide sequence ID" value="NZ_LWUJ01000007.1"/>
</dbReference>
<proteinExistence type="predicted"/>
<name>A0A1A9QEW9_9MOLU</name>
<keyword evidence="2" id="KW-1185">Reference proteome</keyword>
<sequence>MALLGKASMISVASATLASGGVYCVYQYNSGRSGVPRSFEDYKLAFFDLNGDDALWNARLEVLKNNEVTGSSELLKSAKKNPSLQSIRKACGEFYSLKFISNSDKDEDDFKKYCTKTNKDVLGNAWVSDFTTDVQAEKIASKISSAGNKAISPKLDAILKKYPDNKKNKSLAEEVSAWCKEVGESVYLGETIDFNNSKEYCKAVQ</sequence>
<dbReference type="Gene3D" id="1.10.533.30">
    <property type="entry name" value="Nematode polyprotein allergen ABA-1"/>
    <property type="match status" value="1"/>
</dbReference>
<gene>
    <name evidence="1" type="ORF">A6V39_05800</name>
</gene>
<dbReference type="EMBL" id="LWUJ01000007">
    <property type="protein sequence ID" value="OAL10788.1"/>
    <property type="molecule type" value="Genomic_DNA"/>
</dbReference>
<dbReference type="STRING" id="432608.A6V39_05800"/>
<evidence type="ECO:0000313" key="1">
    <source>
        <dbReference type="EMBL" id="OAL10788.1"/>
    </source>
</evidence>
<evidence type="ECO:0000313" key="2">
    <source>
        <dbReference type="Proteomes" id="UP000077623"/>
    </source>
</evidence>
<reference evidence="2" key="1">
    <citation type="submission" date="2016-04" db="EMBL/GenBank/DDBJ databases">
        <authorList>
            <person name="Quiroz-Castaneda R.E."/>
            <person name="Martinez-Ocampo F."/>
        </authorList>
    </citation>
    <scope>NUCLEOTIDE SEQUENCE [LARGE SCALE GENOMIC DNA]</scope>
    <source>
        <strain evidence="2">INIFAP01</strain>
    </source>
</reference>
<dbReference type="Proteomes" id="UP000077623">
    <property type="component" value="Unassembled WGS sequence"/>
</dbReference>